<dbReference type="PANTHER" id="PTHR13416">
    <property type="match status" value="1"/>
</dbReference>
<comment type="caution">
    <text evidence="8">The sequence shown here is derived from an EMBL/GenBank/DDBJ whole genome shotgun (WGS) entry which is preliminary data.</text>
</comment>
<proteinExistence type="predicted"/>
<keyword evidence="4" id="KW-0256">Endoplasmic reticulum</keyword>
<keyword evidence="9" id="KW-1185">Reference proteome</keyword>
<accession>A0A4R9KCF3</accession>
<dbReference type="AlphaFoldDB" id="A0A4R9KCF3"/>
<protein>
    <recommendedName>
        <fullName evidence="10">PF07787 family protein</fullName>
    </recommendedName>
</protein>
<comment type="subcellular location">
    <subcellularLocation>
        <location evidence="1">Endomembrane system</location>
        <topology evidence="1">Multi-pass membrane protein</topology>
    </subcellularLocation>
    <subcellularLocation>
        <location evidence="2">Endoplasmic reticulum membrane</location>
    </subcellularLocation>
</comment>
<name>A0A4R9KCF3_9LEPT</name>
<dbReference type="InterPro" id="IPR012430">
    <property type="entry name" value="TMEM43_fam"/>
</dbReference>
<evidence type="ECO:0000256" key="7">
    <source>
        <dbReference type="SAM" id="Phobius"/>
    </source>
</evidence>
<dbReference type="Pfam" id="PF07787">
    <property type="entry name" value="TMEM43"/>
    <property type="match status" value="1"/>
</dbReference>
<evidence type="ECO:0008006" key="10">
    <source>
        <dbReference type="Google" id="ProtNLM"/>
    </source>
</evidence>
<sequence>MAFEDSGESTSIFGSIGDSIKGMLTGVVLFPLSLFFIYQVETCEQASAALKGALPAAQAKAGVASYVTGKLSADPLGGEFVKSGKYISYSQSSEVYAWEETSKEDSNTKKKTYDCKLDWTSSPKSPRNFKDPACKNKTFYQATVDDRKLVASDAKLKSEEGKTFSVNLSQVDITSAVPSHTPEAGDLTKGIAEGDYIYLSEKCAKEELEGCERVSVSVTPIPDENMTFVGSVSGSSIVQFTSKEGNKFLNASVGDFQSTMKDIESDDNVAKWLMRAGCFIAMWVSFNLLAGPLLSLLSFVPLVGDLGKTALSLVFGIVAFLITGVTILLVKFWYIWLILGLAAISYAIYKKKAATA</sequence>
<dbReference type="GO" id="GO:0012505">
    <property type="term" value="C:endomembrane system"/>
    <property type="evidence" value="ECO:0007669"/>
    <property type="project" value="UniProtKB-SubCell"/>
</dbReference>
<evidence type="ECO:0000256" key="6">
    <source>
        <dbReference type="ARBA" id="ARBA00023136"/>
    </source>
</evidence>
<dbReference type="GO" id="GO:0006629">
    <property type="term" value="P:lipid metabolic process"/>
    <property type="evidence" value="ECO:0007669"/>
    <property type="project" value="TreeGrafter"/>
</dbReference>
<keyword evidence="5 7" id="KW-1133">Transmembrane helix</keyword>
<feature type="transmembrane region" description="Helical" evidence="7">
    <location>
        <begin position="333"/>
        <end position="349"/>
    </location>
</feature>
<keyword evidence="3 7" id="KW-0812">Transmembrane</keyword>
<dbReference type="Proteomes" id="UP000297762">
    <property type="component" value="Unassembled WGS sequence"/>
</dbReference>
<evidence type="ECO:0000313" key="8">
    <source>
        <dbReference type="EMBL" id="TGL64599.1"/>
    </source>
</evidence>
<dbReference type="OrthoDB" id="344172at2"/>
<reference evidence="8" key="1">
    <citation type="journal article" date="2019" name="PLoS Negl. Trop. Dis.">
        <title>Revisiting the worldwide diversity of Leptospira species in the environment.</title>
        <authorList>
            <person name="Vincent A.T."/>
            <person name="Schiettekatte O."/>
            <person name="Bourhy P."/>
            <person name="Veyrier F.J."/>
            <person name="Picardeau M."/>
        </authorList>
    </citation>
    <scope>NUCLEOTIDE SEQUENCE [LARGE SCALE GENOMIC DNA]</scope>
    <source>
        <strain evidence="8">201702455</strain>
    </source>
</reference>
<dbReference type="RefSeq" id="WP_135647792.1">
    <property type="nucleotide sequence ID" value="NZ_RQGF01000007.1"/>
</dbReference>
<dbReference type="PANTHER" id="PTHR13416:SF2">
    <property type="entry name" value="TRANSMEMBRANE PROTEIN 43"/>
    <property type="match status" value="1"/>
</dbReference>
<evidence type="ECO:0000256" key="3">
    <source>
        <dbReference type="ARBA" id="ARBA00022692"/>
    </source>
</evidence>
<gene>
    <name evidence="8" type="ORF">EHQ64_01770</name>
</gene>
<feature type="transmembrane region" description="Helical" evidence="7">
    <location>
        <begin position="272"/>
        <end position="297"/>
    </location>
</feature>
<evidence type="ECO:0000256" key="2">
    <source>
        <dbReference type="ARBA" id="ARBA00004586"/>
    </source>
</evidence>
<evidence type="ECO:0000313" key="9">
    <source>
        <dbReference type="Proteomes" id="UP000297762"/>
    </source>
</evidence>
<keyword evidence="6 7" id="KW-0472">Membrane</keyword>
<organism evidence="8 9">
    <name type="scientific">Leptospira sarikeiensis</name>
    <dbReference type="NCBI Taxonomy" id="2484943"/>
    <lineage>
        <taxon>Bacteria</taxon>
        <taxon>Pseudomonadati</taxon>
        <taxon>Spirochaetota</taxon>
        <taxon>Spirochaetia</taxon>
        <taxon>Leptospirales</taxon>
        <taxon>Leptospiraceae</taxon>
        <taxon>Leptospira</taxon>
    </lineage>
</organism>
<evidence type="ECO:0000256" key="5">
    <source>
        <dbReference type="ARBA" id="ARBA00022989"/>
    </source>
</evidence>
<evidence type="ECO:0000256" key="4">
    <source>
        <dbReference type="ARBA" id="ARBA00022824"/>
    </source>
</evidence>
<evidence type="ECO:0000256" key="1">
    <source>
        <dbReference type="ARBA" id="ARBA00004127"/>
    </source>
</evidence>
<dbReference type="EMBL" id="RQGF01000007">
    <property type="protein sequence ID" value="TGL64599.1"/>
    <property type="molecule type" value="Genomic_DNA"/>
</dbReference>
<feature type="transmembrane region" description="Helical" evidence="7">
    <location>
        <begin position="309"/>
        <end position="327"/>
    </location>
</feature>